<dbReference type="PANTHER" id="PTHR24216:SF65">
    <property type="entry name" value="PAXILLIN-LIKE PROTEIN 1"/>
    <property type="match status" value="1"/>
</dbReference>
<dbReference type="InterPro" id="IPR024616">
    <property type="entry name" value="Pherophorin"/>
</dbReference>
<feature type="domain" description="C-type lectin" evidence="3">
    <location>
        <begin position="385"/>
        <end position="515"/>
    </location>
</feature>
<dbReference type="SUPFAM" id="SSF56436">
    <property type="entry name" value="C-type lectin-like"/>
    <property type="match status" value="2"/>
</dbReference>
<feature type="region of interest" description="Disordered" evidence="1">
    <location>
        <begin position="221"/>
        <end position="384"/>
    </location>
</feature>
<evidence type="ECO:0000256" key="2">
    <source>
        <dbReference type="SAM" id="SignalP"/>
    </source>
</evidence>
<dbReference type="InterPro" id="IPR001304">
    <property type="entry name" value="C-type_lectin-like"/>
</dbReference>
<evidence type="ECO:0000259" key="3">
    <source>
        <dbReference type="SMART" id="SM00034"/>
    </source>
</evidence>
<dbReference type="InterPro" id="IPR016186">
    <property type="entry name" value="C-type_lectin-like/link_sf"/>
</dbReference>
<dbReference type="OrthoDB" id="534213at2759"/>
<evidence type="ECO:0000313" key="4">
    <source>
        <dbReference type="EMBL" id="KAG2483461.1"/>
    </source>
</evidence>
<dbReference type="Gene3D" id="3.10.100.10">
    <property type="entry name" value="Mannose-Binding Protein A, subunit A"/>
    <property type="match status" value="1"/>
</dbReference>
<feature type="compositionally biased region" description="Pro residues" evidence="1">
    <location>
        <begin position="221"/>
        <end position="378"/>
    </location>
</feature>
<dbReference type="EMBL" id="JAEHOE010000175">
    <property type="protein sequence ID" value="KAG2483461.1"/>
    <property type="molecule type" value="Genomic_DNA"/>
</dbReference>
<evidence type="ECO:0000256" key="1">
    <source>
        <dbReference type="SAM" id="MobiDB-lite"/>
    </source>
</evidence>
<reference evidence="4" key="1">
    <citation type="journal article" date="2020" name="bioRxiv">
        <title>Comparative genomics of Chlamydomonas.</title>
        <authorList>
            <person name="Craig R.J."/>
            <person name="Hasan A.R."/>
            <person name="Ness R.W."/>
            <person name="Keightley P.D."/>
        </authorList>
    </citation>
    <scope>NUCLEOTIDE SEQUENCE</scope>
    <source>
        <strain evidence="4">CCAP 11/70</strain>
    </source>
</reference>
<feature type="domain" description="C-type lectin" evidence="3">
    <location>
        <begin position="522"/>
        <end position="660"/>
    </location>
</feature>
<feature type="signal peptide" evidence="2">
    <location>
        <begin position="1"/>
        <end position="39"/>
    </location>
</feature>
<dbReference type="Pfam" id="PF12499">
    <property type="entry name" value="DUF3707"/>
    <property type="match status" value="1"/>
</dbReference>
<accession>A0A836BNN7</accession>
<dbReference type="AlphaFoldDB" id="A0A836BNN7"/>
<gene>
    <name evidence="4" type="ORF">HYH03_017644</name>
</gene>
<name>A0A836BNN7_9CHLO</name>
<dbReference type="PANTHER" id="PTHR24216">
    <property type="entry name" value="PAXILLIN-RELATED"/>
    <property type="match status" value="1"/>
</dbReference>
<dbReference type="SMART" id="SM00034">
    <property type="entry name" value="CLECT"/>
    <property type="match status" value="2"/>
</dbReference>
<feature type="chain" id="PRO_5032866114" description="C-type lectin domain-containing protein" evidence="2">
    <location>
        <begin position="40"/>
        <end position="676"/>
    </location>
</feature>
<evidence type="ECO:0000313" key="5">
    <source>
        <dbReference type="Proteomes" id="UP000612055"/>
    </source>
</evidence>
<proteinExistence type="predicted"/>
<sequence>MLGMCQAGRPLAAGRARTAWLSFATLVLAAVSLLRGCSAGEITGTKFPFEPCIKERGTSRFTMALKNTTWNARAEETRVCIQFGVLPEEECYSPDTRCCSTYFNKFKYYPDRACRRALGNVVVELNNGRRISTGAVTYEDDGGDFYIGKVTELPYNLDNADGAVLCFTLTAPCNTLWRFSNPATRWLGWFEISLYDHKRDNYECCPTGAVPNGVEAFWPKPPSPAPLPPSPPPPPPSPPPMPPSPPHPPPSPRPPPNPKPSPRPPRPSPPPPAPPKPPRWWTSPSPPPPSPPSPRPARPDYPPGPIFPPSPEPTTPPRPSNPPPSPPEPPVPRKAAPSPYPPRPPRTPPNTPPPTRPPRPPPPNPKPAPRPPPPPRPVGPADAKQPALTFTFGRSVYTAFYAPFASFVAARGRCGRSGGVLVSFNSEAEWTATGPNLVGPYLFRGGEDRVLLWVGVDPTVNGLWLDGNLVQYWPPNSEPRVLGNCYAISCAASGVGCYLVALNCNDTSPHGFMCETDANAVSYVLGVPEFNKTYAYGINAVFSRTANQYCLRLGGLSVSFNTEAEYDTVMTPVVTGVAPIPAYRIQDNRVRIWLGFGSLDASTWSDGTRVTFSRLTSTSSALGCFTLNCPATTSPTASPDACVWEPSPGGCLRLNLFICEIPGVVESGSGPVWTWA</sequence>
<comment type="caution">
    <text evidence="4">The sequence shown here is derived from an EMBL/GenBank/DDBJ whole genome shotgun (WGS) entry which is preliminary data.</text>
</comment>
<organism evidence="4 5">
    <name type="scientific">Edaphochlamys debaryana</name>
    <dbReference type="NCBI Taxonomy" id="47281"/>
    <lineage>
        <taxon>Eukaryota</taxon>
        <taxon>Viridiplantae</taxon>
        <taxon>Chlorophyta</taxon>
        <taxon>core chlorophytes</taxon>
        <taxon>Chlorophyceae</taxon>
        <taxon>CS clade</taxon>
        <taxon>Chlamydomonadales</taxon>
        <taxon>Chlamydomonadales incertae sedis</taxon>
        <taxon>Edaphochlamys</taxon>
    </lineage>
</organism>
<keyword evidence="5" id="KW-1185">Reference proteome</keyword>
<dbReference type="InterPro" id="IPR016187">
    <property type="entry name" value="CTDL_fold"/>
</dbReference>
<keyword evidence="2" id="KW-0732">Signal</keyword>
<protein>
    <recommendedName>
        <fullName evidence="3">C-type lectin domain-containing protein</fullName>
    </recommendedName>
</protein>
<dbReference type="PRINTS" id="PR01217">
    <property type="entry name" value="PRICHEXTENSN"/>
</dbReference>
<dbReference type="Proteomes" id="UP000612055">
    <property type="component" value="Unassembled WGS sequence"/>
</dbReference>